<organism evidence="1 2">
    <name type="scientific">Rangifer tarandus platyrhynchus</name>
    <name type="common">Svalbard reindeer</name>
    <dbReference type="NCBI Taxonomy" id="3082113"/>
    <lineage>
        <taxon>Eukaryota</taxon>
        <taxon>Metazoa</taxon>
        <taxon>Chordata</taxon>
        <taxon>Craniata</taxon>
        <taxon>Vertebrata</taxon>
        <taxon>Euteleostomi</taxon>
        <taxon>Mammalia</taxon>
        <taxon>Eutheria</taxon>
        <taxon>Laurasiatheria</taxon>
        <taxon>Artiodactyla</taxon>
        <taxon>Ruminantia</taxon>
        <taxon>Pecora</taxon>
        <taxon>Cervidae</taxon>
        <taxon>Odocoileinae</taxon>
        <taxon>Rangifer</taxon>
    </lineage>
</organism>
<gene>
    <name evidence="1" type="ORF">MRATA1EN3_LOCUS3052</name>
</gene>
<evidence type="ECO:0000313" key="2">
    <source>
        <dbReference type="Proteomes" id="UP001162501"/>
    </source>
</evidence>
<reference evidence="1" key="1">
    <citation type="submission" date="2023-05" db="EMBL/GenBank/DDBJ databases">
        <authorList>
            <consortium name="ELIXIR-Norway"/>
        </authorList>
    </citation>
    <scope>NUCLEOTIDE SEQUENCE</scope>
</reference>
<dbReference type="Proteomes" id="UP001162501">
    <property type="component" value="Chromosome 10"/>
</dbReference>
<dbReference type="EMBL" id="OX596094">
    <property type="protein sequence ID" value="CAI9691839.1"/>
    <property type="molecule type" value="Genomic_DNA"/>
</dbReference>
<accession>A0ACB0DUK9</accession>
<protein>
    <submittedName>
        <fullName evidence="1">Uncharacterized protein</fullName>
    </submittedName>
</protein>
<proteinExistence type="predicted"/>
<sequence length="75" mass="8007">MHMGSLPIAPKQSLAQGGEQSRLMTDAVRLVQAGRGVGAGRGQRRQLCRRQPQKRLGSSRASSPVARGPAPPQHQ</sequence>
<evidence type="ECO:0000313" key="1">
    <source>
        <dbReference type="EMBL" id="CAI9691839.1"/>
    </source>
</evidence>
<name>A0ACB0DUK9_RANTA</name>